<sequence length="161" mass="18039">MRTGVTNLIRKDPVLAWQSSSSSDERKDFLVAAIGTLWKDELKPSTRALDHASRRRLKEDLKFEFDKTLWDMQSKLAASPDPAFSAAERAAGSAWFSPWIEDTSIVSIYCEKVQLRRVKGISDLKAGSVCIVGYVGKVLYNSLVYLAAGPFRVINIQDYGY</sequence>
<organism evidence="1 2">
    <name type="scientific">Allacma fusca</name>
    <dbReference type="NCBI Taxonomy" id="39272"/>
    <lineage>
        <taxon>Eukaryota</taxon>
        <taxon>Metazoa</taxon>
        <taxon>Ecdysozoa</taxon>
        <taxon>Arthropoda</taxon>
        <taxon>Hexapoda</taxon>
        <taxon>Collembola</taxon>
        <taxon>Symphypleona</taxon>
        <taxon>Sminthuridae</taxon>
        <taxon>Allacma</taxon>
    </lineage>
</organism>
<dbReference type="EMBL" id="CAJVCH010420391">
    <property type="protein sequence ID" value="CAG7818417.1"/>
    <property type="molecule type" value="Genomic_DNA"/>
</dbReference>
<evidence type="ECO:0000313" key="1">
    <source>
        <dbReference type="EMBL" id="CAG7818417.1"/>
    </source>
</evidence>
<reference evidence="1" key="1">
    <citation type="submission" date="2021-06" db="EMBL/GenBank/DDBJ databases">
        <authorList>
            <person name="Hodson N. C."/>
            <person name="Mongue J. A."/>
            <person name="Jaron S. K."/>
        </authorList>
    </citation>
    <scope>NUCLEOTIDE SEQUENCE</scope>
</reference>
<evidence type="ECO:0000313" key="2">
    <source>
        <dbReference type="Proteomes" id="UP000708208"/>
    </source>
</evidence>
<name>A0A8J2KS06_9HEXA</name>
<keyword evidence="2" id="KW-1185">Reference proteome</keyword>
<accession>A0A8J2KS06</accession>
<gene>
    <name evidence="1" type="ORF">AFUS01_LOCUS28923</name>
</gene>
<protein>
    <submittedName>
        <fullName evidence="1">Uncharacterized protein</fullName>
    </submittedName>
</protein>
<comment type="caution">
    <text evidence="1">The sequence shown here is derived from an EMBL/GenBank/DDBJ whole genome shotgun (WGS) entry which is preliminary data.</text>
</comment>
<dbReference type="AlphaFoldDB" id="A0A8J2KS06"/>
<proteinExistence type="predicted"/>
<dbReference type="Proteomes" id="UP000708208">
    <property type="component" value="Unassembled WGS sequence"/>
</dbReference>